<reference evidence="1 2" key="1">
    <citation type="submission" date="2019-02" db="EMBL/GenBank/DDBJ databases">
        <title>Closed genome of Sporomusa termitida DSM 4440.</title>
        <authorList>
            <person name="Poehlein A."/>
            <person name="Daniel R."/>
        </authorList>
    </citation>
    <scope>NUCLEOTIDE SEQUENCE [LARGE SCALE GENOMIC DNA]</scope>
    <source>
        <strain evidence="1 2">DSM 4440</strain>
    </source>
</reference>
<organism evidence="1 2">
    <name type="scientific">Sporomusa termitida</name>
    <dbReference type="NCBI Taxonomy" id="2377"/>
    <lineage>
        <taxon>Bacteria</taxon>
        <taxon>Bacillati</taxon>
        <taxon>Bacillota</taxon>
        <taxon>Negativicutes</taxon>
        <taxon>Selenomonadales</taxon>
        <taxon>Sporomusaceae</taxon>
        <taxon>Sporomusa</taxon>
    </lineage>
</organism>
<dbReference type="EMBL" id="CP036259">
    <property type="protein sequence ID" value="QDR80769.1"/>
    <property type="molecule type" value="Genomic_DNA"/>
</dbReference>
<evidence type="ECO:0000313" key="2">
    <source>
        <dbReference type="Proteomes" id="UP000320776"/>
    </source>
</evidence>
<accession>A0A517DTU0</accession>
<keyword evidence="2" id="KW-1185">Reference proteome</keyword>
<dbReference type="KEGG" id="sted:SPTER_21030"/>
<protein>
    <submittedName>
        <fullName evidence="1">Stage V sporulation protein AE1</fullName>
    </submittedName>
</protein>
<sequence length="201" mass="21257">MTKPQESTNKIRVILVTDGDRVAQHAVENIGASLGLRCISASAGNPTPISGKTIVELLKTVPFDPVLVMFDDKGHKEKAEGERALEYVASHPDIEVLGAVAVASNTTGIDGVQADACVDCQGHMTDVSVDKKGEVKTLKECGCKPVITGDTVDVLNDVEIPVIIGVGDIGKMDKHDDLSRGAPITRKAIEEILKRSGISYG</sequence>
<dbReference type="OrthoDB" id="1679631at2"/>
<dbReference type="Proteomes" id="UP000320776">
    <property type="component" value="Chromosome"/>
</dbReference>
<dbReference type="RefSeq" id="WP_144350342.1">
    <property type="nucleotide sequence ID" value="NZ_CP036259.1"/>
</dbReference>
<dbReference type="InterPro" id="IPR025914">
    <property type="entry name" value="SpoVAE"/>
</dbReference>
<dbReference type="AlphaFoldDB" id="A0A517DTU0"/>
<name>A0A517DTU0_9FIRM</name>
<dbReference type="Pfam" id="PF14097">
    <property type="entry name" value="SpoVAE"/>
    <property type="match status" value="1"/>
</dbReference>
<evidence type="ECO:0000313" key="1">
    <source>
        <dbReference type="EMBL" id="QDR80769.1"/>
    </source>
</evidence>
<gene>
    <name evidence="1" type="ORF">SPTER_21030</name>
</gene>
<proteinExistence type="predicted"/>